<dbReference type="SUPFAM" id="SSF53335">
    <property type="entry name" value="S-adenosyl-L-methionine-dependent methyltransferases"/>
    <property type="match status" value="2"/>
</dbReference>
<dbReference type="SMART" id="SM00028">
    <property type="entry name" value="TPR"/>
    <property type="match status" value="2"/>
</dbReference>
<dbReference type="PANTHER" id="PTHR11006">
    <property type="entry name" value="PROTEIN ARGININE N-METHYLTRANSFERASE"/>
    <property type="match status" value="1"/>
</dbReference>
<keyword evidence="2 5" id="KW-0808">Transferase</keyword>
<dbReference type="Pfam" id="PF22528">
    <property type="entry name" value="PRMT_C"/>
    <property type="match status" value="1"/>
</dbReference>
<dbReference type="Proteomes" id="UP001359485">
    <property type="component" value="Unassembled WGS sequence"/>
</dbReference>
<dbReference type="InterPro" id="IPR029063">
    <property type="entry name" value="SAM-dependent_MTases_sf"/>
</dbReference>
<evidence type="ECO:0000259" key="6">
    <source>
        <dbReference type="Pfam" id="PF22528"/>
    </source>
</evidence>
<dbReference type="CDD" id="cd02440">
    <property type="entry name" value="AdoMet_MTases"/>
    <property type="match status" value="1"/>
</dbReference>
<protein>
    <recommendedName>
        <fullName evidence="6">Protein arginine N-methyltransferase domain-containing protein</fullName>
    </recommendedName>
</protein>
<dbReference type="Gene3D" id="2.70.160.11">
    <property type="entry name" value="Hnrnp arginine n-methyltransferase1"/>
    <property type="match status" value="1"/>
</dbReference>
<dbReference type="PANTHER" id="PTHR11006:SF60">
    <property type="entry name" value="PROTEIN ARGININE N-METHYLTRANSFERASE 9"/>
    <property type="match status" value="1"/>
</dbReference>
<dbReference type="Gene3D" id="3.40.50.150">
    <property type="entry name" value="Vaccinia Virus protein VP39"/>
    <property type="match status" value="1"/>
</dbReference>
<evidence type="ECO:0000256" key="5">
    <source>
        <dbReference type="PROSITE-ProRule" id="PRU01015"/>
    </source>
</evidence>
<organism evidence="7 8">
    <name type="scientific">Polyplax serrata</name>
    <name type="common">Common mouse louse</name>
    <dbReference type="NCBI Taxonomy" id="468196"/>
    <lineage>
        <taxon>Eukaryota</taxon>
        <taxon>Metazoa</taxon>
        <taxon>Ecdysozoa</taxon>
        <taxon>Arthropoda</taxon>
        <taxon>Hexapoda</taxon>
        <taxon>Insecta</taxon>
        <taxon>Pterygota</taxon>
        <taxon>Neoptera</taxon>
        <taxon>Paraneoptera</taxon>
        <taxon>Psocodea</taxon>
        <taxon>Troctomorpha</taxon>
        <taxon>Phthiraptera</taxon>
        <taxon>Anoplura</taxon>
        <taxon>Polyplacidae</taxon>
        <taxon>Polyplax</taxon>
    </lineage>
</organism>
<dbReference type="Gene3D" id="1.25.40.10">
    <property type="entry name" value="Tetratricopeptide repeat domain"/>
    <property type="match status" value="1"/>
</dbReference>
<keyword evidence="1 5" id="KW-0489">Methyltransferase</keyword>
<feature type="repeat" description="TPR" evidence="4">
    <location>
        <begin position="52"/>
        <end position="85"/>
    </location>
</feature>
<dbReference type="InterPro" id="IPR055135">
    <property type="entry name" value="PRMT_dom"/>
</dbReference>
<keyword evidence="8" id="KW-1185">Reference proteome</keyword>
<gene>
    <name evidence="7" type="ORF">RUM44_011846</name>
</gene>
<feature type="domain" description="Protein arginine N-methyltransferase" evidence="6">
    <location>
        <begin position="337"/>
        <end position="432"/>
    </location>
</feature>
<name>A0ABR1BE29_POLSC</name>
<evidence type="ECO:0000256" key="3">
    <source>
        <dbReference type="ARBA" id="ARBA00022691"/>
    </source>
</evidence>
<dbReference type="PROSITE" id="PS51678">
    <property type="entry name" value="SAM_MT_PRMT"/>
    <property type="match status" value="1"/>
</dbReference>
<accession>A0ABR1BE29</accession>
<dbReference type="EMBL" id="JAWJWF010000001">
    <property type="protein sequence ID" value="KAK6640160.1"/>
    <property type="molecule type" value="Genomic_DNA"/>
</dbReference>
<reference evidence="7 8" key="1">
    <citation type="submission" date="2023-09" db="EMBL/GenBank/DDBJ databases">
        <title>Genomes of two closely related lineages of the louse Polyplax serrata with different host specificities.</title>
        <authorList>
            <person name="Martinu J."/>
            <person name="Tarabai H."/>
            <person name="Stefka J."/>
            <person name="Hypsa V."/>
        </authorList>
    </citation>
    <scope>NUCLEOTIDE SEQUENCE [LARGE SCALE GENOMIC DNA]</scope>
    <source>
        <strain evidence="7">98ZLc_SE</strain>
    </source>
</reference>
<evidence type="ECO:0000256" key="1">
    <source>
        <dbReference type="ARBA" id="ARBA00022603"/>
    </source>
</evidence>
<comment type="caution">
    <text evidence="7">The sequence shown here is derived from an EMBL/GenBank/DDBJ whole genome shotgun (WGS) entry which is preliminary data.</text>
</comment>
<dbReference type="Pfam" id="PF06325">
    <property type="entry name" value="PrmA"/>
    <property type="match status" value="1"/>
</dbReference>
<dbReference type="InterPro" id="IPR025799">
    <property type="entry name" value="Arg_MeTrfase"/>
</dbReference>
<evidence type="ECO:0000256" key="4">
    <source>
        <dbReference type="PROSITE-ProRule" id="PRU00339"/>
    </source>
</evidence>
<evidence type="ECO:0000313" key="8">
    <source>
        <dbReference type="Proteomes" id="UP001359485"/>
    </source>
</evidence>
<keyword evidence="3 5" id="KW-0949">S-adenosyl-L-methionine</keyword>
<proteinExistence type="predicted"/>
<evidence type="ECO:0000313" key="7">
    <source>
        <dbReference type="EMBL" id="KAK6640160.1"/>
    </source>
</evidence>
<dbReference type="InterPro" id="IPR019734">
    <property type="entry name" value="TPR_rpt"/>
</dbReference>
<dbReference type="InterPro" id="IPR011990">
    <property type="entry name" value="TPR-like_helical_dom_sf"/>
</dbReference>
<keyword evidence="4" id="KW-0802">TPR repeat</keyword>
<sequence length="745" mass="83629">MDVDLTLSVASNSIRLARKYVKVNNFGRAFSHYLVSLKLKPDWKPILKNEFSTALCKFGIVLEETGRFKDLFQCYEQAIKVFPNNEIILNNLGSHLLKCQFLKEAAHYFQQCLVVNPNFIRARHNLDYLSNLAVENWHFRMLNDFNRNKSFQEAIIKKIGTGFNRVLDIGTGTGLLSLFCVEGKAREIYACDSSGVMIETARKVLECNNASSFIKLIHKHSNELCVPTDIPQRVSLVITETMDSGLLGENILSTLAHAWTNLLLPPVSSSSNPHTGDCGFVIPSAARIYLTGIECNSCSSYMDSDSTHVFSSLNQYLTFRNCENYDTQDLRHVNYKCLTNSEIILTVDFNDPIFIKGVLMGCQDKEFTMPCTESGRLDCFAVWFDVFLDEEIVINTGPKSLSNEAWQQAIFNLPKSVSVNANDEIPVRMSLADGKLSINWGGKTNVGDLEPSAAVINTLKNTKLIGTFLKLKNTLSNTYGDSVRILDWFPFPVFGLNFLIDRAKDFDDRLVCFVTSENDKKLVQILVKKYGLEDRVVVEVESNAEDHISGMLVNDKFDIIILNFIETTGELNETCVSHLNSLKNLLSPGGILIPEEVIVVGQFVHCEWLAKACKVVGDHVTCGYRVGEFLNDYQVRHFIDMELNVEKTPLSEAVDLFAATDGDTKMERVIPCFNSSVPVNALIYWFKLKFMKGIDDVSTNDETSIYHQSAFLLPEVVAGRNLKCCIIFNGGLLNIDVFPNCETSP</sequence>
<dbReference type="SUPFAM" id="SSF48452">
    <property type="entry name" value="TPR-like"/>
    <property type="match status" value="1"/>
</dbReference>
<evidence type="ECO:0000256" key="2">
    <source>
        <dbReference type="ARBA" id="ARBA00022679"/>
    </source>
</evidence>
<dbReference type="PROSITE" id="PS50005">
    <property type="entry name" value="TPR"/>
    <property type="match status" value="1"/>
</dbReference>